<dbReference type="Proteomes" id="UP000217448">
    <property type="component" value="Unassembled WGS sequence"/>
</dbReference>
<evidence type="ECO:0000259" key="2">
    <source>
        <dbReference type="Pfam" id="PF07883"/>
    </source>
</evidence>
<keyword evidence="3" id="KW-0378">Hydrolase</keyword>
<dbReference type="EC" id="3.5.3.26" evidence="3"/>
<evidence type="ECO:0000313" key="3">
    <source>
        <dbReference type="EMBL" id="MCT4371863.1"/>
    </source>
</evidence>
<dbReference type="Gene3D" id="2.60.120.10">
    <property type="entry name" value="Jelly Rolls"/>
    <property type="match status" value="2"/>
</dbReference>
<dbReference type="GO" id="GO:0071522">
    <property type="term" value="F:ureidoglycine aminohydrolase activity"/>
    <property type="evidence" value="ECO:0007669"/>
    <property type="project" value="UniProtKB-EC"/>
</dbReference>
<dbReference type="AlphaFoldDB" id="A0A2A3JSP0"/>
<dbReference type="EMBL" id="NTHN01000278">
    <property type="protein sequence ID" value="PBD18128.1"/>
    <property type="molecule type" value="Genomic_DNA"/>
</dbReference>
<dbReference type="SUPFAM" id="SSF51182">
    <property type="entry name" value="RmlC-like cupins"/>
    <property type="match status" value="1"/>
</dbReference>
<dbReference type="OrthoDB" id="9814939at2"/>
<evidence type="ECO:0000256" key="1">
    <source>
        <dbReference type="SAM" id="MobiDB-lite"/>
    </source>
</evidence>
<dbReference type="InterPro" id="IPR013096">
    <property type="entry name" value="Cupin_2"/>
</dbReference>
<reference evidence="5" key="2">
    <citation type="submission" date="2023-07" db="EMBL/GenBank/DDBJ databases">
        <title>Yangia mangrovi SAOS 153D genome.</title>
        <authorList>
            <person name="Verma A."/>
            <person name="Pal Y."/>
            <person name="Sundharam S."/>
            <person name="Bisht B."/>
            <person name="Srinivasan K."/>
        </authorList>
    </citation>
    <scope>NUCLEOTIDE SEQUENCE [LARGE SCALE GENOMIC DNA]</scope>
    <source>
        <strain evidence="5">SAOS 153D</strain>
    </source>
</reference>
<dbReference type="EMBL" id="NTHN02000033">
    <property type="protein sequence ID" value="MCT4371863.1"/>
    <property type="molecule type" value="Genomic_DNA"/>
</dbReference>
<feature type="domain" description="Cupin type-2" evidence="2">
    <location>
        <begin position="74"/>
        <end position="142"/>
    </location>
</feature>
<organism evidence="4">
    <name type="scientific">Alloyangia mangrovi</name>
    <dbReference type="NCBI Taxonomy" id="1779329"/>
    <lineage>
        <taxon>Bacteria</taxon>
        <taxon>Pseudomonadati</taxon>
        <taxon>Pseudomonadota</taxon>
        <taxon>Alphaproteobacteria</taxon>
        <taxon>Rhodobacterales</taxon>
        <taxon>Roseobacteraceae</taxon>
        <taxon>Alloyangia</taxon>
    </lineage>
</organism>
<dbReference type="CDD" id="cd02212">
    <property type="entry name" value="cupin_UGlyAH_C"/>
    <property type="match status" value="1"/>
</dbReference>
<dbReference type="InterPro" id="IPR044704">
    <property type="entry name" value="UGlyAH_cupin_N"/>
</dbReference>
<name>A0A2A3JSP0_9RHOB</name>
<reference evidence="4" key="1">
    <citation type="submission" date="2017-09" db="EMBL/GenBank/DDBJ databases">
        <title>Yangia sp. SAOS 153D whole genome sequencing.</title>
        <authorList>
            <person name="Verma A."/>
            <person name="Krishnamurthi S."/>
        </authorList>
    </citation>
    <scope>NUCLEOTIDE SEQUENCE [LARGE SCALE GENOMIC DNA]</scope>
    <source>
        <strain evidence="4">SAOS 153D</strain>
    </source>
</reference>
<proteinExistence type="predicted"/>
<dbReference type="InterPro" id="IPR011051">
    <property type="entry name" value="RmlC_Cupin_sf"/>
</dbReference>
<dbReference type="RefSeq" id="WP_095883231.1">
    <property type="nucleotide sequence ID" value="NZ_NTHN02000033.1"/>
</dbReference>
<keyword evidence="5" id="KW-1185">Reference proteome</keyword>
<dbReference type="InterPro" id="IPR014710">
    <property type="entry name" value="RmlC-like_jellyroll"/>
</dbReference>
<feature type="domain" description="Cupin type-2" evidence="2">
    <location>
        <begin position="196"/>
        <end position="262"/>
    </location>
</feature>
<dbReference type="NCBIfam" id="NF040771">
    <property type="entry name" value="AAH_UGLYAH2"/>
    <property type="match status" value="1"/>
</dbReference>
<protein>
    <submittedName>
        <fullName evidence="4">(S)-ureidoglycine aminohydrolase</fullName>
        <ecNumber evidence="3">3.5.3.26</ecNumber>
    </submittedName>
</protein>
<dbReference type="PANTHER" id="PTHR34571">
    <property type="entry name" value="(S)-UREIDOGLYCINE AMINOHYDROLASE"/>
    <property type="match status" value="1"/>
</dbReference>
<sequence length="280" mass="30915">MDSPKSYAFPPAGMPPREDNPQGAAVFTTAYAFIPAGTMRDIVSSLLPGWEQARAWIIAKPLSGFAESFAQYAVELAQGGGSDAPEPDPQAQAALLITEGSARLTVGGTVHDLRAGHVVYLPPSSGWTVWNSGETPCRFHWIRKRWEAAPGVSVPPVIVTHDDEVPVNWMPGCEELWGTQRFFDPADIRHDFHANIVTFGKGGRIPFAETHVMEHGLYVLEGRAKYLLNQDWVDVGPGDFMWLRAFCPQACIVEESERFRYLLYKDVNRHVSLAPVGAAR</sequence>
<dbReference type="NCBIfam" id="NF008376">
    <property type="entry name" value="PRK11171.1-5"/>
    <property type="match status" value="1"/>
</dbReference>
<dbReference type="InterPro" id="IPR044697">
    <property type="entry name" value="UGlyAH_cupin_C"/>
</dbReference>
<dbReference type="InterPro" id="IPR017627">
    <property type="entry name" value="UGHY"/>
</dbReference>
<dbReference type="Pfam" id="PF07883">
    <property type="entry name" value="Cupin_2"/>
    <property type="match status" value="2"/>
</dbReference>
<gene>
    <name evidence="3" type="ORF">CLG85_016670</name>
    <name evidence="4" type="ORF">CLG85_16410</name>
</gene>
<dbReference type="NCBIfam" id="TIGR03214">
    <property type="entry name" value="ura-cupin"/>
    <property type="match status" value="1"/>
</dbReference>
<reference evidence="3" key="3">
    <citation type="submission" date="2024-05" db="EMBL/GenBank/DDBJ databases">
        <title>Yangia mangrovi SAOS 153D genome.</title>
        <authorList>
            <person name="Verma A."/>
            <person name="Pal Y."/>
            <person name="Sundharam S."/>
            <person name="Bisht B."/>
            <person name="Srinivasan K."/>
        </authorList>
    </citation>
    <scope>NUCLEOTIDE SEQUENCE</scope>
    <source>
        <strain evidence="3">SAOS 153D</strain>
    </source>
</reference>
<evidence type="ECO:0000313" key="5">
    <source>
        <dbReference type="Proteomes" id="UP000217448"/>
    </source>
</evidence>
<feature type="region of interest" description="Disordered" evidence="1">
    <location>
        <begin position="1"/>
        <end position="21"/>
    </location>
</feature>
<dbReference type="PANTHER" id="PTHR34571:SF1">
    <property type="entry name" value="(S)-UREIDOGLYCINE AMINOHYDROLASE"/>
    <property type="match status" value="1"/>
</dbReference>
<dbReference type="CDD" id="cd02211">
    <property type="entry name" value="cupin_UGlyAH_N"/>
    <property type="match status" value="1"/>
</dbReference>
<accession>A0A2A3JSP0</accession>
<evidence type="ECO:0000313" key="4">
    <source>
        <dbReference type="EMBL" id="PBD18128.1"/>
    </source>
</evidence>
<comment type="caution">
    <text evidence="4">The sequence shown here is derived from an EMBL/GenBank/DDBJ whole genome shotgun (WGS) entry which is preliminary data.</text>
</comment>